<dbReference type="AlphaFoldDB" id="A0A1I6DUC2"/>
<dbReference type="EMBL" id="FOYM01000018">
    <property type="protein sequence ID" value="SFR09084.1"/>
    <property type="molecule type" value="Genomic_DNA"/>
</dbReference>
<dbReference type="STRING" id="39060.SAMN05660706_1184"/>
<keyword evidence="3" id="KW-1185">Reference proteome</keyword>
<evidence type="ECO:0000313" key="3">
    <source>
        <dbReference type="Proteomes" id="UP000199584"/>
    </source>
</evidence>
<evidence type="ECO:0000313" key="2">
    <source>
        <dbReference type="EMBL" id="SFR09084.1"/>
    </source>
</evidence>
<dbReference type="SUPFAM" id="SSF143422">
    <property type="entry name" value="Transposase IS200-like"/>
    <property type="match status" value="1"/>
</dbReference>
<dbReference type="InterPro" id="IPR036515">
    <property type="entry name" value="Transposase_17_sf"/>
</dbReference>
<dbReference type="InterPro" id="IPR002686">
    <property type="entry name" value="Transposase_17"/>
</dbReference>
<name>A0A1I6DUC2_9FIRM</name>
<gene>
    <name evidence="2" type="ORF">SAMN05660706_1184</name>
</gene>
<dbReference type="GO" id="GO:0006313">
    <property type="term" value="P:DNA transposition"/>
    <property type="evidence" value="ECO:0007669"/>
    <property type="project" value="InterPro"/>
</dbReference>
<dbReference type="PANTHER" id="PTHR33360:SF4">
    <property type="entry name" value="TRANSPOSASE IS200-LIKE PROTEIN"/>
    <property type="match status" value="1"/>
</dbReference>
<accession>A0A1I6DUC2</accession>
<dbReference type="NCBIfam" id="NF033573">
    <property type="entry name" value="transpos_IS200"/>
    <property type="match status" value="1"/>
</dbReference>
<dbReference type="SMART" id="SM01321">
    <property type="entry name" value="Y1_Tnp"/>
    <property type="match status" value="1"/>
</dbReference>
<evidence type="ECO:0000259" key="1">
    <source>
        <dbReference type="SMART" id="SM01321"/>
    </source>
</evidence>
<sequence length="166" mass="19233">MGSRAKSPAILLQLTKNCCKIESVAINESLGETVKLDSNYHSVFKLTYHLILVVKYRRKVIDDLIAARIREIGEYIAPNYNITFLEYNHDQDHVHILFSAHPNSALSKYINAFKSASSRLIKKEFPRIKKYLWKEYFWSRSFCLLTTGGAPMEVIKKYIESQGEKK</sequence>
<dbReference type="Proteomes" id="UP000199584">
    <property type="component" value="Unassembled WGS sequence"/>
</dbReference>
<dbReference type="GO" id="GO:0004803">
    <property type="term" value="F:transposase activity"/>
    <property type="evidence" value="ECO:0007669"/>
    <property type="project" value="InterPro"/>
</dbReference>
<protein>
    <submittedName>
        <fullName evidence="2">Putative transposase</fullName>
    </submittedName>
</protein>
<proteinExistence type="predicted"/>
<dbReference type="Gene3D" id="3.30.70.1290">
    <property type="entry name" value="Transposase IS200-like"/>
    <property type="match status" value="1"/>
</dbReference>
<organism evidence="2 3">
    <name type="scientific">Desulfoscipio geothermicus DSM 3669</name>
    <dbReference type="NCBI Taxonomy" id="1121426"/>
    <lineage>
        <taxon>Bacteria</taxon>
        <taxon>Bacillati</taxon>
        <taxon>Bacillota</taxon>
        <taxon>Clostridia</taxon>
        <taxon>Eubacteriales</taxon>
        <taxon>Desulfallaceae</taxon>
        <taxon>Desulfoscipio</taxon>
    </lineage>
</organism>
<dbReference type="GO" id="GO:0003677">
    <property type="term" value="F:DNA binding"/>
    <property type="evidence" value="ECO:0007669"/>
    <property type="project" value="InterPro"/>
</dbReference>
<feature type="domain" description="Transposase IS200-like" evidence="1">
    <location>
        <begin position="43"/>
        <end position="162"/>
    </location>
</feature>
<dbReference type="Pfam" id="PF01797">
    <property type="entry name" value="Y1_Tnp"/>
    <property type="match status" value="1"/>
</dbReference>
<reference evidence="3" key="1">
    <citation type="submission" date="2016-10" db="EMBL/GenBank/DDBJ databases">
        <authorList>
            <person name="Varghese N."/>
            <person name="Submissions S."/>
        </authorList>
    </citation>
    <scope>NUCLEOTIDE SEQUENCE [LARGE SCALE GENOMIC DNA]</scope>
    <source>
        <strain evidence="3">DSM 3669</strain>
    </source>
</reference>
<dbReference type="PANTHER" id="PTHR33360">
    <property type="entry name" value="TRANSPOSASE FOR INSERTION SEQUENCE ELEMENT IS200"/>
    <property type="match status" value="1"/>
</dbReference>